<name>A0A8D8VM25_9HEMI</name>
<dbReference type="GO" id="GO:0009653">
    <property type="term" value="P:anatomical structure morphogenesis"/>
    <property type="evidence" value="ECO:0007669"/>
    <property type="project" value="TreeGrafter"/>
</dbReference>
<dbReference type="SUPFAM" id="SSF54695">
    <property type="entry name" value="POZ domain"/>
    <property type="match status" value="1"/>
</dbReference>
<dbReference type="PANTHER" id="PTHR23312">
    <property type="entry name" value="ARMC5 ARMADILLO REPEAT-CONTAINING -RELATED"/>
    <property type="match status" value="1"/>
</dbReference>
<dbReference type="EMBL" id="HBUF01065432">
    <property type="protein sequence ID" value="CAG6627483.1"/>
    <property type="molecule type" value="Transcribed_RNA"/>
</dbReference>
<feature type="region of interest" description="Disordered" evidence="1">
    <location>
        <begin position="416"/>
        <end position="437"/>
    </location>
</feature>
<evidence type="ECO:0000259" key="2">
    <source>
        <dbReference type="PROSITE" id="PS50097"/>
    </source>
</evidence>
<feature type="region of interest" description="Disordered" evidence="1">
    <location>
        <begin position="449"/>
        <end position="531"/>
    </location>
</feature>
<protein>
    <recommendedName>
        <fullName evidence="2">BTB domain-containing protein</fullName>
    </recommendedName>
</protein>
<feature type="compositionally biased region" description="Low complexity" evidence="1">
    <location>
        <begin position="1"/>
        <end position="26"/>
    </location>
</feature>
<evidence type="ECO:0000256" key="1">
    <source>
        <dbReference type="SAM" id="MobiDB-lite"/>
    </source>
</evidence>
<organism evidence="3">
    <name type="scientific">Cacopsylla melanoneura</name>
    <dbReference type="NCBI Taxonomy" id="428564"/>
    <lineage>
        <taxon>Eukaryota</taxon>
        <taxon>Metazoa</taxon>
        <taxon>Ecdysozoa</taxon>
        <taxon>Arthropoda</taxon>
        <taxon>Hexapoda</taxon>
        <taxon>Insecta</taxon>
        <taxon>Pterygota</taxon>
        <taxon>Neoptera</taxon>
        <taxon>Paraneoptera</taxon>
        <taxon>Hemiptera</taxon>
        <taxon>Sternorrhyncha</taxon>
        <taxon>Psylloidea</taxon>
        <taxon>Psyllidae</taxon>
        <taxon>Psyllinae</taxon>
        <taxon>Cacopsylla</taxon>
    </lineage>
</organism>
<evidence type="ECO:0000313" key="3">
    <source>
        <dbReference type="EMBL" id="CAG6627483.1"/>
    </source>
</evidence>
<dbReference type="AlphaFoldDB" id="A0A8D8VM25"/>
<accession>A0A8D8VM25</accession>
<dbReference type="PROSITE" id="PS50097">
    <property type="entry name" value="BTB"/>
    <property type="match status" value="1"/>
</dbReference>
<dbReference type="InterPro" id="IPR000210">
    <property type="entry name" value="BTB/POZ_dom"/>
</dbReference>
<feature type="compositionally biased region" description="Polar residues" evidence="1">
    <location>
        <begin position="41"/>
        <end position="73"/>
    </location>
</feature>
<feature type="compositionally biased region" description="Polar residues" evidence="1">
    <location>
        <begin position="150"/>
        <end position="176"/>
    </location>
</feature>
<proteinExistence type="predicted"/>
<feature type="domain" description="BTB" evidence="2">
    <location>
        <begin position="273"/>
        <end position="333"/>
    </location>
</feature>
<dbReference type="Gene3D" id="3.30.710.10">
    <property type="entry name" value="Potassium Channel Kv1.1, Chain A"/>
    <property type="match status" value="1"/>
</dbReference>
<sequence>MQLQQPQVQEHGQQPRIQHQQQQQQQIFGDPILNPPESANPILSFTTHPSNIPQPTNDPNLSTNPTTSCFHSNPNPPTSDPNLSTNPAISSPHSNPNPLGNDPNQALLSIQPSNIPPTNDTNLSTNPAISSTHLNPNPPSSDPNLFPNAAISSHSNPNQPTNNANLSTNAAISSTHPNTIDPPHPISPPPNLIHFMIPYLLKDHPSFNRLLFGSDAILFRILSELEGPNQEEAVSCVEELLSGGTPSCKQRSSSGGSRFCRGKCAPRQVTYEGDLTFVLDDGTTLVTNRQLLIHKSLYFETMLCGNFKECDQKSAIKLSHISSACLSHLLKLIGSDSCTCALPRTNGTNVLIYLELIVKSDEYLLHELNYRLIQLLYGSSEVVNASNVHLVYEWSLRYSEFVQSCVTNYENYFSKTTTTNHGKESPSVVSSRSSSGDWTVTQGVKRVKLSDRSERNLEDSESGQRTADLGDKVYETSGEMEYNRDSTSGTGRDGKGKAVERNPPDREMNENAKREEETPNEKCKDRETPNERFTEGLSEWLSRILNFLVARNFNL</sequence>
<dbReference type="InterPro" id="IPR011333">
    <property type="entry name" value="SKP1/BTB/POZ_sf"/>
</dbReference>
<feature type="compositionally biased region" description="Basic and acidic residues" evidence="1">
    <location>
        <begin position="492"/>
        <end position="531"/>
    </location>
</feature>
<reference evidence="3" key="1">
    <citation type="submission" date="2021-05" db="EMBL/GenBank/DDBJ databases">
        <authorList>
            <person name="Alioto T."/>
            <person name="Alioto T."/>
            <person name="Gomez Garrido J."/>
        </authorList>
    </citation>
    <scope>NUCLEOTIDE SEQUENCE</scope>
</reference>
<feature type="region of interest" description="Disordered" evidence="1">
    <location>
        <begin position="1"/>
        <end position="186"/>
    </location>
</feature>
<dbReference type="PANTHER" id="PTHR23312:SF8">
    <property type="entry name" value="ARMADILLO REPEAT-CONTAINING PROTEIN 5"/>
    <property type="match status" value="1"/>
</dbReference>
<feature type="compositionally biased region" description="Basic and acidic residues" evidence="1">
    <location>
        <begin position="449"/>
        <end position="458"/>
    </location>
</feature>
<feature type="compositionally biased region" description="Polar residues" evidence="1">
    <location>
        <begin position="80"/>
        <end position="133"/>
    </location>
</feature>
<dbReference type="GO" id="GO:0005829">
    <property type="term" value="C:cytosol"/>
    <property type="evidence" value="ECO:0007669"/>
    <property type="project" value="TreeGrafter"/>
</dbReference>
<feature type="compositionally biased region" description="Low complexity" evidence="1">
    <location>
        <begin position="425"/>
        <end position="435"/>
    </location>
</feature>